<protein>
    <recommendedName>
        <fullName evidence="7">Hydantoinase</fullName>
    </recommendedName>
</protein>
<feature type="domain" description="Hydantoinase A/oxoprolinase" evidence="1">
    <location>
        <begin position="201"/>
        <end position="371"/>
    </location>
</feature>
<dbReference type="InterPro" id="IPR045079">
    <property type="entry name" value="Oxoprolinase-like"/>
</dbReference>
<dbReference type="OrthoDB" id="5404895at2759"/>
<dbReference type="InterPro" id="IPR048350">
    <property type="entry name" value="S-Me-THD-like_C"/>
</dbReference>
<feature type="domain" description="S-Me-THD-like C-terminal" evidence="4">
    <location>
        <begin position="761"/>
        <end position="958"/>
    </location>
</feature>
<keyword evidence="6" id="KW-1185">Reference proteome</keyword>
<dbReference type="InterPro" id="IPR043129">
    <property type="entry name" value="ATPase_NBD"/>
</dbReference>
<evidence type="ECO:0000313" key="6">
    <source>
        <dbReference type="Proteomes" id="UP000769157"/>
    </source>
</evidence>
<dbReference type="InterPro" id="IPR027479">
    <property type="entry name" value="S-Me-THD_N_sf"/>
</dbReference>
<dbReference type="GO" id="GO:0016787">
    <property type="term" value="F:hydrolase activity"/>
    <property type="evidence" value="ECO:0007669"/>
    <property type="project" value="InterPro"/>
</dbReference>
<evidence type="ECO:0000259" key="1">
    <source>
        <dbReference type="Pfam" id="PF01968"/>
    </source>
</evidence>
<feature type="domain" description="S-Me-THD N-terminal" evidence="3">
    <location>
        <begin position="591"/>
        <end position="756"/>
    </location>
</feature>
<reference evidence="5" key="1">
    <citation type="journal article" date="2021" name="Open Biol.">
        <title>Shared evolutionary footprints suggest mitochondrial oxidative damage underlies multiple complex I losses in fungi.</title>
        <authorList>
            <person name="Schikora-Tamarit M.A."/>
            <person name="Marcet-Houben M."/>
            <person name="Nosek J."/>
            <person name="Gabaldon T."/>
        </authorList>
    </citation>
    <scope>NUCLEOTIDE SEQUENCE</scope>
    <source>
        <strain evidence="5">CBS6075</strain>
    </source>
</reference>
<evidence type="ECO:0000259" key="3">
    <source>
        <dbReference type="Pfam" id="PF06032"/>
    </source>
</evidence>
<proteinExistence type="predicted"/>
<sequence>MLIGVDVGGTNTDSVLIDPTKIGLESHGVLAWNKMVTSVEVSDSIEKGISKLFEECKDVNKKDVASVTIGTTHFINAVVEQDRARLDRVAVLRLCGPYSRHVYPFSDFPPGLTSVIRGYIGYLNGGFHVDGNEIQPVSEKEVLEHVRKAKDLGITSFAVIGIFSHMKPEHEDFVRDIILKEIPSAKVSVSHRVSGIGFLERENATILNASILHFAEKIISSFANAIKRLGLSCPVFLTQNDGTVLSAAEALSLPIRTFSSGATNSMRGASFLANTHGKSAIVLDVGGTTTDVGLLLSTGFPRQSSSYSIVGGVKMNFSMPHVESIGLGGGSLVRGEGEEMTIGPDSTGSEIVKRALVFGGSEVTATDCSVAADQQLGGDLVIGNALAVKDKFSAEYLASFKKRTKIMMEKVIDRMKTSSDDIMVLAVGGGSFIVPEHLDGASEVIRPPFHSVANAIGAAMGKVSAEIGEIKHLAPGTTTKEQVLKELEEKVVSQIMEKGALEGTIETVFVSTDAVPYVPNTYEFVIKIVADVDYSKVQKFTFEAKDFESGTKDIVKKSLFEETETKIPEDVDFTTYKPTINKQREWLLNETDVEFISIGAYILGCGGGGNPYSYMLEVKNYLREGDTIKVIDLEDAHKYVAAEGSVVAVCYAGSPTVSHEQLLGDALIEAYEIMAKYTNKKPELLFPIEIGGGNGLCAFQISTSSRLNLPVVDCDTMGRAYPTHWQTTPVVYTPEGQSFYAPMVFSNGNGNSVIMSSSRSDLLLEKVMRASLAELGSKVGTVNPPMTIKDVEEKTIHGSLSLAWRIGRAVKIARQKAEIDKLPQRILESVNNSGKYLFAGKIIDVERKLFKGHAWGEVVIQETEEPRRKMTIPFKNENIYCKVSNADGTAEEIVCSVPDLIAVVDASTGDAVGTSDYRYGLLVFVLGIAPSNKWTDTEKGIRIGGPAGFDLDFEYKPISKYEKPLSVIGEYAV</sequence>
<feature type="domain" description="Hydantoinase/oxoprolinase N-terminal" evidence="2">
    <location>
        <begin position="3"/>
        <end position="181"/>
    </location>
</feature>
<dbReference type="RefSeq" id="XP_046059265.1">
    <property type="nucleotide sequence ID" value="XM_046206607.1"/>
</dbReference>
<dbReference type="SUPFAM" id="SSF160991">
    <property type="entry name" value="CV3147-like"/>
    <property type="match status" value="1"/>
</dbReference>
<gene>
    <name evidence="5" type="ORF">OGAPHI_005424</name>
</gene>
<dbReference type="Gene3D" id="3.40.1610.10">
    <property type="entry name" value="CV3147-like domain"/>
    <property type="match status" value="1"/>
</dbReference>
<dbReference type="InterPro" id="IPR024071">
    <property type="entry name" value="S-Me-THD_C_sf"/>
</dbReference>
<evidence type="ECO:0000259" key="4">
    <source>
        <dbReference type="Pfam" id="PF20906"/>
    </source>
</evidence>
<reference evidence="5" key="2">
    <citation type="submission" date="2021-01" db="EMBL/GenBank/DDBJ databases">
        <authorList>
            <person name="Schikora-Tamarit M.A."/>
        </authorList>
    </citation>
    <scope>NUCLEOTIDE SEQUENCE</scope>
    <source>
        <strain evidence="5">CBS6075</strain>
    </source>
</reference>
<dbReference type="Pfam" id="PF01968">
    <property type="entry name" value="Hydantoinase_A"/>
    <property type="match status" value="1"/>
</dbReference>
<evidence type="ECO:0000313" key="5">
    <source>
        <dbReference type="EMBL" id="KAH3662176.1"/>
    </source>
</evidence>
<dbReference type="SUPFAM" id="SSF53067">
    <property type="entry name" value="Actin-like ATPase domain"/>
    <property type="match status" value="1"/>
</dbReference>
<dbReference type="InterPro" id="IPR002821">
    <property type="entry name" value="Hydantoinase_A"/>
</dbReference>
<dbReference type="Pfam" id="PF06032">
    <property type="entry name" value="S-Me-THD_N"/>
    <property type="match status" value="1"/>
</dbReference>
<dbReference type="InterPro" id="IPR008040">
    <property type="entry name" value="Hydant_A_N"/>
</dbReference>
<dbReference type="Pfam" id="PF20906">
    <property type="entry name" value="S-Me-THD_C"/>
    <property type="match status" value="1"/>
</dbReference>
<comment type="caution">
    <text evidence="5">The sequence shown here is derived from an EMBL/GenBank/DDBJ whole genome shotgun (WGS) entry which is preliminary data.</text>
</comment>
<organism evidence="5 6">
    <name type="scientific">Ogataea philodendri</name>
    <dbReference type="NCBI Taxonomy" id="1378263"/>
    <lineage>
        <taxon>Eukaryota</taxon>
        <taxon>Fungi</taxon>
        <taxon>Dikarya</taxon>
        <taxon>Ascomycota</taxon>
        <taxon>Saccharomycotina</taxon>
        <taxon>Pichiomycetes</taxon>
        <taxon>Pichiales</taxon>
        <taxon>Pichiaceae</taxon>
        <taxon>Ogataea</taxon>
    </lineage>
</organism>
<name>A0A9P8T152_9ASCO</name>
<dbReference type="AlphaFoldDB" id="A0A9P8T152"/>
<dbReference type="Proteomes" id="UP000769157">
    <property type="component" value="Unassembled WGS sequence"/>
</dbReference>
<dbReference type="PANTHER" id="PTHR11365">
    <property type="entry name" value="5-OXOPROLINASE RELATED"/>
    <property type="match status" value="1"/>
</dbReference>
<accession>A0A9P8T152</accession>
<dbReference type="InterPro" id="IPR010318">
    <property type="entry name" value="S-Me-THD_N"/>
</dbReference>
<dbReference type="Gene3D" id="2.40.390.10">
    <property type="entry name" value="CV3147-like"/>
    <property type="match status" value="1"/>
</dbReference>
<dbReference type="Pfam" id="PF05378">
    <property type="entry name" value="Hydant_A_N"/>
    <property type="match status" value="1"/>
</dbReference>
<evidence type="ECO:0000259" key="2">
    <source>
        <dbReference type="Pfam" id="PF05378"/>
    </source>
</evidence>
<dbReference type="FunFam" id="3.40.1610.10:FF:000001">
    <property type="entry name" value="Hydantoinase, putative"/>
    <property type="match status" value="1"/>
</dbReference>
<dbReference type="GeneID" id="70237388"/>
<evidence type="ECO:0008006" key="7">
    <source>
        <dbReference type="Google" id="ProtNLM"/>
    </source>
</evidence>
<dbReference type="EMBL" id="JAEUBE010000378">
    <property type="protein sequence ID" value="KAH3662176.1"/>
    <property type="molecule type" value="Genomic_DNA"/>
</dbReference>
<dbReference type="PANTHER" id="PTHR11365:SF10">
    <property type="entry name" value="HYDANTOINASE_OXOPROLINASE"/>
    <property type="match status" value="1"/>
</dbReference>